<accession>A0A1S8TVF2</accession>
<evidence type="ECO:0000259" key="1">
    <source>
        <dbReference type="PROSITE" id="PS50846"/>
    </source>
</evidence>
<dbReference type="CDD" id="cd00371">
    <property type="entry name" value="HMA"/>
    <property type="match status" value="1"/>
</dbReference>
<dbReference type="InterPro" id="IPR036163">
    <property type="entry name" value="HMA_dom_sf"/>
</dbReference>
<dbReference type="GO" id="GO:0046872">
    <property type="term" value="F:metal ion binding"/>
    <property type="evidence" value="ECO:0007669"/>
    <property type="project" value="InterPro"/>
</dbReference>
<evidence type="ECO:0000313" key="2">
    <source>
        <dbReference type="EMBL" id="OOM81678.1"/>
    </source>
</evidence>
<name>A0A1S8TVF2_9CLOT</name>
<dbReference type="RefSeq" id="WP_077846130.1">
    <property type="nucleotide sequence ID" value="NZ_LZZM01000053.1"/>
</dbReference>
<dbReference type="STRING" id="29367.CLPUN_08610"/>
<comment type="caution">
    <text evidence="2">The sequence shown here is derived from an EMBL/GenBank/DDBJ whole genome shotgun (WGS) entry which is preliminary data.</text>
</comment>
<dbReference type="Gene3D" id="3.30.70.100">
    <property type="match status" value="1"/>
</dbReference>
<organism evidence="2 3">
    <name type="scientific">Clostridium puniceum</name>
    <dbReference type="NCBI Taxonomy" id="29367"/>
    <lineage>
        <taxon>Bacteria</taxon>
        <taxon>Bacillati</taxon>
        <taxon>Bacillota</taxon>
        <taxon>Clostridia</taxon>
        <taxon>Eubacteriales</taxon>
        <taxon>Clostridiaceae</taxon>
        <taxon>Clostridium</taxon>
    </lineage>
</organism>
<dbReference type="Pfam" id="PF00403">
    <property type="entry name" value="HMA"/>
    <property type="match status" value="1"/>
</dbReference>
<dbReference type="PROSITE" id="PS50846">
    <property type="entry name" value="HMA_2"/>
    <property type="match status" value="1"/>
</dbReference>
<dbReference type="AlphaFoldDB" id="A0A1S8TVF2"/>
<evidence type="ECO:0000313" key="3">
    <source>
        <dbReference type="Proteomes" id="UP000190890"/>
    </source>
</evidence>
<feature type="domain" description="HMA" evidence="1">
    <location>
        <begin position="1"/>
        <end position="67"/>
    </location>
</feature>
<gene>
    <name evidence="2" type="ORF">CLPUN_08610</name>
</gene>
<protein>
    <recommendedName>
        <fullName evidence="1">HMA domain-containing protein</fullName>
    </recommendedName>
</protein>
<dbReference type="EMBL" id="LZZM01000053">
    <property type="protein sequence ID" value="OOM81678.1"/>
    <property type="molecule type" value="Genomic_DNA"/>
</dbReference>
<proteinExistence type="predicted"/>
<sequence length="71" mass="7996">MKSIIKICNMESHRDSNLIQETVANNSGVIASEISLEKKEVVIIYNEAFLNIQEIIDSIEDLGYVVIESKL</sequence>
<dbReference type="SUPFAM" id="SSF55008">
    <property type="entry name" value="HMA, heavy metal-associated domain"/>
    <property type="match status" value="1"/>
</dbReference>
<reference evidence="2 3" key="1">
    <citation type="submission" date="2016-05" db="EMBL/GenBank/DDBJ databases">
        <title>Microbial solvent formation.</title>
        <authorList>
            <person name="Poehlein A."/>
            <person name="Montoya Solano J.D."/>
            <person name="Flitsch S."/>
            <person name="Krabben P."/>
            <person name="Duerre P."/>
            <person name="Daniel R."/>
        </authorList>
    </citation>
    <scope>NUCLEOTIDE SEQUENCE [LARGE SCALE GENOMIC DNA]</scope>
    <source>
        <strain evidence="2 3">DSM 2619</strain>
    </source>
</reference>
<dbReference type="OrthoDB" id="1932203at2"/>
<dbReference type="Proteomes" id="UP000190890">
    <property type="component" value="Unassembled WGS sequence"/>
</dbReference>
<keyword evidence="3" id="KW-1185">Reference proteome</keyword>
<dbReference type="InterPro" id="IPR006121">
    <property type="entry name" value="HMA_dom"/>
</dbReference>